<dbReference type="GO" id="GO:0007020">
    <property type="term" value="P:microtubule nucleation"/>
    <property type="evidence" value="ECO:0007669"/>
    <property type="project" value="InterPro"/>
</dbReference>
<dbReference type="GO" id="GO:0051225">
    <property type="term" value="P:spindle assembly"/>
    <property type="evidence" value="ECO:0007669"/>
    <property type="project" value="TreeGrafter"/>
</dbReference>
<name>A0A7D9E3M0_PARCT</name>
<reference evidence="9" key="1">
    <citation type="submission" date="2020-04" db="EMBL/GenBank/DDBJ databases">
        <authorList>
            <person name="Alioto T."/>
            <person name="Alioto T."/>
            <person name="Gomez Garrido J."/>
        </authorList>
    </citation>
    <scope>NUCLEOTIDE SEQUENCE</scope>
    <source>
        <strain evidence="9">A484AB</strain>
    </source>
</reference>
<proteinExistence type="inferred from homology"/>
<feature type="domain" description="Gamma tubulin complex component protein N-terminal" evidence="8">
    <location>
        <begin position="111"/>
        <end position="438"/>
    </location>
</feature>
<evidence type="ECO:0000256" key="6">
    <source>
        <dbReference type="SAM" id="MobiDB-lite"/>
    </source>
</evidence>
<keyword evidence="4 5" id="KW-0206">Cytoskeleton</keyword>
<dbReference type="OrthoDB" id="66546at2759"/>
<dbReference type="InterPro" id="IPR007259">
    <property type="entry name" value="GCP"/>
</dbReference>
<feature type="compositionally biased region" description="Acidic residues" evidence="6">
    <location>
        <begin position="1"/>
        <end position="27"/>
    </location>
</feature>
<dbReference type="GO" id="GO:0000922">
    <property type="term" value="C:spindle pole"/>
    <property type="evidence" value="ECO:0007669"/>
    <property type="project" value="InterPro"/>
</dbReference>
<organism evidence="9 10">
    <name type="scientific">Paramuricea clavata</name>
    <name type="common">Red gorgonian</name>
    <name type="synonym">Violescent sea-whip</name>
    <dbReference type="NCBI Taxonomy" id="317549"/>
    <lineage>
        <taxon>Eukaryota</taxon>
        <taxon>Metazoa</taxon>
        <taxon>Cnidaria</taxon>
        <taxon>Anthozoa</taxon>
        <taxon>Octocorallia</taxon>
        <taxon>Malacalcyonacea</taxon>
        <taxon>Plexauridae</taxon>
        <taxon>Paramuricea</taxon>
    </lineage>
</organism>
<sequence length="744" mass="86729">EFWSDLESEDESDNENDQDLEGQDLDEDERKQLQGINRTIRHPEINGVTKEVRDILCENLVEAYWLTNESSRVAEETSEMSLASQWSQYCEETNPLGAVVATQRLHEIQIVRETIWMLSGVKKLYVYNYTSGKFTVRDGIEMTHMTKLSLQKFLTTFAETASSIVELRSFIKNVCQRYNDHERIPQTFQAFGFAILKYLQKFNEDLSAIEESIIKKEETVTLSVLQHRMSRYQKEIDAIFNVYHHGVKCIEKRENYEKVACFLNAFHHDILLADGLGTYGHWKVKVLLPLFLKTLRPYVEFLDGCLTEGKLTDDSDEFCIQRLSSNVNLGPELWTSVLKTKGETSDDNVSWPTFLQPVLNEIILAGKSIILLETLGELAKNADRLLQEESLNAMFTHSVLNLTDTQNMAELFPLCLYPHIQVKYEKSCNSLIHLLKTEYMLLDHLAALRNFFFLEAGDAMYHFYTDIFKKCNRHERWQDMSYLNSLFQESLMPGYSDMQERFTVGYSKPTKITIDSFEGLELNYKAPWPINLVIDSASQKQYNDVFLFLLHLKRAKWSLDDLRFKDLQSRHIIPDSDQDEEENNVVQMNIKLEHRIQHQLHLVRFDLMQFVNGLHQYIMTRILHSKLEFEEALNKATDLDEIIKAHSLYIEKVLERCLMTNKVEVMKVGILKVLRLAVKFSKLWSLDLRDNRESLVMSIAEDLQKWRTFIVTFLTKKIKRGSYPQLEALAYSLGSKRQSSGHES</sequence>
<dbReference type="PANTHER" id="PTHR19302">
    <property type="entry name" value="GAMMA TUBULIN COMPLEX PROTEIN"/>
    <property type="match status" value="1"/>
</dbReference>
<feature type="region of interest" description="Disordered" evidence="6">
    <location>
        <begin position="1"/>
        <end position="28"/>
    </location>
</feature>
<keyword evidence="10" id="KW-1185">Reference proteome</keyword>
<gene>
    <name evidence="9" type="ORF">PACLA_8A029898</name>
</gene>
<dbReference type="AlphaFoldDB" id="A0A7D9E3M0"/>
<dbReference type="Pfam" id="PF04130">
    <property type="entry name" value="GCP_C_terminal"/>
    <property type="match status" value="1"/>
</dbReference>
<dbReference type="GO" id="GO:0051011">
    <property type="term" value="F:microtubule minus-end binding"/>
    <property type="evidence" value="ECO:0007669"/>
    <property type="project" value="TreeGrafter"/>
</dbReference>
<dbReference type="InterPro" id="IPR040457">
    <property type="entry name" value="GCP_C"/>
</dbReference>
<dbReference type="GO" id="GO:0005874">
    <property type="term" value="C:microtubule"/>
    <property type="evidence" value="ECO:0007669"/>
    <property type="project" value="UniProtKB-KW"/>
</dbReference>
<dbReference type="InterPro" id="IPR041470">
    <property type="entry name" value="GCP_N"/>
</dbReference>
<comment type="caution">
    <text evidence="9">The sequence shown here is derived from an EMBL/GenBank/DDBJ whole genome shotgun (WGS) entry which is preliminary data.</text>
</comment>
<evidence type="ECO:0000256" key="5">
    <source>
        <dbReference type="RuleBase" id="RU363050"/>
    </source>
</evidence>
<evidence type="ECO:0000259" key="7">
    <source>
        <dbReference type="Pfam" id="PF04130"/>
    </source>
</evidence>
<comment type="subcellular location">
    <subcellularLocation>
        <location evidence="5">Cytoplasm</location>
        <location evidence="5">Cytoskeleton</location>
        <location evidence="5">Microtubule organizing center</location>
    </subcellularLocation>
</comment>
<evidence type="ECO:0000313" key="9">
    <source>
        <dbReference type="EMBL" id="CAB4000874.1"/>
    </source>
</evidence>
<evidence type="ECO:0000256" key="1">
    <source>
        <dbReference type="ARBA" id="ARBA00010337"/>
    </source>
</evidence>
<comment type="similarity">
    <text evidence="1 5">Belongs to the TUBGCP family.</text>
</comment>
<dbReference type="Pfam" id="PF17681">
    <property type="entry name" value="GCP_N_terminal"/>
    <property type="match status" value="1"/>
</dbReference>
<evidence type="ECO:0000256" key="4">
    <source>
        <dbReference type="ARBA" id="ARBA00023212"/>
    </source>
</evidence>
<dbReference type="GO" id="GO:0000930">
    <property type="term" value="C:gamma-tubulin complex"/>
    <property type="evidence" value="ECO:0007669"/>
    <property type="project" value="TreeGrafter"/>
</dbReference>
<dbReference type="EMBL" id="CACRXK020003949">
    <property type="protein sequence ID" value="CAB4000874.1"/>
    <property type="molecule type" value="Genomic_DNA"/>
</dbReference>
<evidence type="ECO:0000256" key="3">
    <source>
        <dbReference type="ARBA" id="ARBA00022701"/>
    </source>
</evidence>
<protein>
    <recommendedName>
        <fullName evidence="5">Gamma-tubulin complex component</fullName>
    </recommendedName>
</protein>
<evidence type="ECO:0000259" key="8">
    <source>
        <dbReference type="Pfam" id="PF17681"/>
    </source>
</evidence>
<dbReference type="InterPro" id="IPR042241">
    <property type="entry name" value="GCP_C_sf"/>
</dbReference>
<dbReference type="GO" id="GO:0031122">
    <property type="term" value="P:cytoplasmic microtubule organization"/>
    <property type="evidence" value="ECO:0007669"/>
    <property type="project" value="TreeGrafter"/>
</dbReference>
<dbReference type="PANTHER" id="PTHR19302:SF33">
    <property type="entry name" value="GAMMA-TUBULIN COMPLEX COMPONENT 5"/>
    <property type="match status" value="1"/>
</dbReference>
<evidence type="ECO:0000313" key="10">
    <source>
        <dbReference type="Proteomes" id="UP001152795"/>
    </source>
</evidence>
<accession>A0A7D9E3M0</accession>
<dbReference type="Gene3D" id="1.20.120.1900">
    <property type="entry name" value="Gamma-tubulin complex, C-terminal domain"/>
    <property type="match status" value="1"/>
</dbReference>
<keyword evidence="2 5" id="KW-0963">Cytoplasm</keyword>
<keyword evidence="3 5" id="KW-0493">Microtubule</keyword>
<feature type="non-terminal residue" evidence="9">
    <location>
        <position position="1"/>
    </location>
</feature>
<dbReference type="Proteomes" id="UP001152795">
    <property type="component" value="Unassembled WGS sequence"/>
</dbReference>
<dbReference type="GO" id="GO:0000278">
    <property type="term" value="P:mitotic cell cycle"/>
    <property type="evidence" value="ECO:0007669"/>
    <property type="project" value="TreeGrafter"/>
</dbReference>
<evidence type="ECO:0000256" key="2">
    <source>
        <dbReference type="ARBA" id="ARBA00022490"/>
    </source>
</evidence>
<dbReference type="GO" id="GO:0043015">
    <property type="term" value="F:gamma-tubulin binding"/>
    <property type="evidence" value="ECO:0007669"/>
    <property type="project" value="InterPro"/>
</dbReference>
<feature type="domain" description="Gamma tubulin complex component C-terminal" evidence="7">
    <location>
        <begin position="441"/>
        <end position="686"/>
    </location>
</feature>
<dbReference type="GO" id="GO:0051321">
    <property type="term" value="P:meiotic cell cycle"/>
    <property type="evidence" value="ECO:0007669"/>
    <property type="project" value="TreeGrafter"/>
</dbReference>